<dbReference type="InterPro" id="IPR027417">
    <property type="entry name" value="P-loop_NTPase"/>
</dbReference>
<evidence type="ECO:0000313" key="6">
    <source>
        <dbReference type="EMBL" id="MFC5908231.1"/>
    </source>
</evidence>
<evidence type="ECO:0000256" key="1">
    <source>
        <dbReference type="ARBA" id="ARBA00005417"/>
    </source>
</evidence>
<reference evidence="7" key="1">
    <citation type="journal article" date="2019" name="Int. J. Syst. Evol. Microbiol.">
        <title>The Global Catalogue of Microorganisms (GCM) 10K type strain sequencing project: providing services to taxonomists for standard genome sequencing and annotation.</title>
        <authorList>
            <consortium name="The Broad Institute Genomics Platform"/>
            <consortium name="The Broad Institute Genome Sequencing Center for Infectious Disease"/>
            <person name="Wu L."/>
            <person name="Ma J."/>
        </authorList>
    </citation>
    <scope>NUCLEOTIDE SEQUENCE [LARGE SCALE GENOMIC DNA]</scope>
    <source>
        <strain evidence="7">JCM 4816</strain>
    </source>
</reference>
<name>A0ABW1G310_9ACTN</name>
<dbReference type="PANTHER" id="PTHR43335">
    <property type="entry name" value="ABC TRANSPORTER, ATP-BINDING PROTEIN"/>
    <property type="match status" value="1"/>
</dbReference>
<evidence type="ECO:0000256" key="3">
    <source>
        <dbReference type="ARBA" id="ARBA00022741"/>
    </source>
</evidence>
<keyword evidence="4 6" id="KW-0067">ATP-binding</keyword>
<dbReference type="SMART" id="SM00382">
    <property type="entry name" value="AAA"/>
    <property type="match status" value="1"/>
</dbReference>
<accession>A0ABW1G310</accession>
<feature type="domain" description="ABC transporter" evidence="5">
    <location>
        <begin position="2"/>
        <end position="227"/>
    </location>
</feature>
<dbReference type="InterPro" id="IPR017871">
    <property type="entry name" value="ABC_transporter-like_CS"/>
</dbReference>
<evidence type="ECO:0000313" key="7">
    <source>
        <dbReference type="Proteomes" id="UP001596174"/>
    </source>
</evidence>
<dbReference type="PROSITE" id="PS50893">
    <property type="entry name" value="ABC_TRANSPORTER_2"/>
    <property type="match status" value="1"/>
</dbReference>
<keyword evidence="3" id="KW-0547">Nucleotide-binding</keyword>
<dbReference type="Proteomes" id="UP001596174">
    <property type="component" value="Unassembled WGS sequence"/>
</dbReference>
<sequence>MIEVNELTKRYGRATAVDGLGFTARPGRVTGFLGPNGAGKSTTLRMLLGLDEPTSGTALVGGRRFRDHARGLRHVGALLEAGDVHGGRNGRDHLRVLARSNRIPAARVDAVLEEVGLAAAARRRIGGYSLGMRQRLGIAAALLGDPPVLLFDEPLNGLDPEGVLWVRGLFRRLAAEGRTVFVSSHLMSEMENTADHLVVIGRGRLIADQPLADFAARGPGFRVLVRTPEPERLTGLLTAAGATVRSVPEGLEAVGISADRIGELAFEHRVLLRELAPRGASLEDAFMELTADSVEYTTANSSQGGHA</sequence>
<evidence type="ECO:0000259" key="5">
    <source>
        <dbReference type="PROSITE" id="PS50893"/>
    </source>
</evidence>
<gene>
    <name evidence="6" type="ORF">ACFP3V_13535</name>
</gene>
<dbReference type="GO" id="GO:0005524">
    <property type="term" value="F:ATP binding"/>
    <property type="evidence" value="ECO:0007669"/>
    <property type="project" value="UniProtKB-KW"/>
</dbReference>
<dbReference type="SUPFAM" id="SSF52540">
    <property type="entry name" value="P-loop containing nucleoside triphosphate hydrolases"/>
    <property type="match status" value="1"/>
</dbReference>
<dbReference type="Pfam" id="PF00005">
    <property type="entry name" value="ABC_tran"/>
    <property type="match status" value="1"/>
</dbReference>
<dbReference type="PANTHER" id="PTHR43335:SF4">
    <property type="entry name" value="ABC TRANSPORTER, ATP-BINDING PROTEIN"/>
    <property type="match status" value="1"/>
</dbReference>
<dbReference type="PROSITE" id="PS00211">
    <property type="entry name" value="ABC_TRANSPORTER_1"/>
    <property type="match status" value="1"/>
</dbReference>
<protein>
    <submittedName>
        <fullName evidence="6">ABC transporter ATP-binding protein</fullName>
    </submittedName>
</protein>
<keyword evidence="2" id="KW-0813">Transport</keyword>
<evidence type="ECO:0000256" key="2">
    <source>
        <dbReference type="ARBA" id="ARBA00022448"/>
    </source>
</evidence>
<dbReference type="RefSeq" id="WP_380583231.1">
    <property type="nucleotide sequence ID" value="NZ_JBHSQJ010000051.1"/>
</dbReference>
<dbReference type="InterPro" id="IPR003439">
    <property type="entry name" value="ABC_transporter-like_ATP-bd"/>
</dbReference>
<dbReference type="EMBL" id="JBHSQJ010000051">
    <property type="protein sequence ID" value="MFC5908231.1"/>
    <property type="molecule type" value="Genomic_DNA"/>
</dbReference>
<dbReference type="Gene3D" id="3.40.50.300">
    <property type="entry name" value="P-loop containing nucleotide triphosphate hydrolases"/>
    <property type="match status" value="1"/>
</dbReference>
<evidence type="ECO:0000256" key="4">
    <source>
        <dbReference type="ARBA" id="ARBA00022840"/>
    </source>
</evidence>
<comment type="similarity">
    <text evidence="1">Belongs to the ABC transporter superfamily.</text>
</comment>
<dbReference type="InterPro" id="IPR003593">
    <property type="entry name" value="AAA+_ATPase"/>
</dbReference>
<comment type="caution">
    <text evidence="6">The sequence shown here is derived from an EMBL/GenBank/DDBJ whole genome shotgun (WGS) entry which is preliminary data.</text>
</comment>
<organism evidence="6 7">
    <name type="scientific">Streptacidiphilus monticola</name>
    <dbReference type="NCBI Taxonomy" id="2161674"/>
    <lineage>
        <taxon>Bacteria</taxon>
        <taxon>Bacillati</taxon>
        <taxon>Actinomycetota</taxon>
        <taxon>Actinomycetes</taxon>
        <taxon>Kitasatosporales</taxon>
        <taxon>Streptomycetaceae</taxon>
        <taxon>Streptacidiphilus</taxon>
    </lineage>
</organism>
<keyword evidence="7" id="KW-1185">Reference proteome</keyword>
<proteinExistence type="inferred from homology"/>